<dbReference type="Pfam" id="PF00583">
    <property type="entry name" value="Acetyltransf_1"/>
    <property type="match status" value="1"/>
</dbReference>
<dbReference type="Gene3D" id="3.40.630.30">
    <property type="match status" value="1"/>
</dbReference>
<name>A0A060M0L2_9BACI</name>
<proteinExistence type="predicted"/>
<keyword evidence="3" id="KW-1185">Reference proteome</keyword>
<dbReference type="SUPFAM" id="SSF55729">
    <property type="entry name" value="Acyl-CoA N-acyltransferases (Nat)"/>
    <property type="match status" value="1"/>
</dbReference>
<feature type="domain" description="N-acetyltransferase" evidence="1">
    <location>
        <begin position="135"/>
        <end position="270"/>
    </location>
</feature>
<dbReference type="eggNOG" id="COG0456">
    <property type="taxonomic scope" value="Bacteria"/>
</dbReference>
<dbReference type="HOGENOM" id="CLU_1060305_0_0_9"/>
<dbReference type="PROSITE" id="PS51186">
    <property type="entry name" value="GNAT"/>
    <property type="match status" value="1"/>
</dbReference>
<dbReference type="InterPro" id="IPR000182">
    <property type="entry name" value="GNAT_dom"/>
</dbReference>
<dbReference type="InterPro" id="IPR016181">
    <property type="entry name" value="Acyl_CoA_acyltransferase"/>
</dbReference>
<protein>
    <submittedName>
        <fullName evidence="2">Gcn5-like n-acetyltransferase</fullName>
    </submittedName>
</protein>
<dbReference type="OrthoDB" id="2464351at2"/>
<dbReference type="Proteomes" id="UP000027142">
    <property type="component" value="Chromosome"/>
</dbReference>
<dbReference type="GO" id="GO:0016747">
    <property type="term" value="F:acyltransferase activity, transferring groups other than amino-acyl groups"/>
    <property type="evidence" value="ECO:0007669"/>
    <property type="project" value="InterPro"/>
</dbReference>
<keyword evidence="2" id="KW-0808">Transferase</keyword>
<dbReference type="PATRIC" id="fig|1246626.3.peg.3426"/>
<dbReference type="STRING" id="1246626.BleG1_3440"/>
<dbReference type="AlphaFoldDB" id="A0A060M0L2"/>
<dbReference type="CDD" id="cd04301">
    <property type="entry name" value="NAT_SF"/>
    <property type="match status" value="1"/>
</dbReference>
<gene>
    <name evidence="2" type="ORF">BleG1_3440</name>
</gene>
<sequence length="270" mass="30809">MIQHHRLDVGAVKKLEEIVDPEQDYLFYTYVSMRRHEASFFGQFVNERLTGVLAYTDKLSFPAFAFYGLDDKELHLDLLVSYVRKELNFHEGIVGGTILSDVDLALFQAAQLTVNEPVAFITMKHEDDQKLLKGGLIEQITESEWEACARFLAENGMNYFAERELQRYPFYAIREGNHFAAVGGFHFYDKMLVEIGNVVTEPSFRGKGYAKAITSTLTRVGKVCSPNVNVYLSVFAQNTIAIHVYRQLGFKVVSKKWITDFSLDAYSIVK</sequence>
<reference evidence="2 3" key="1">
    <citation type="journal article" date="2014" name="Gene">
        <title>A comparative genomic analysis of the alkalitolerant soil bacterium Bacillus lehensis G1.</title>
        <authorList>
            <person name="Noor Y.M."/>
            <person name="Samsulrizal N.H."/>
            <person name="Jema'on N.A."/>
            <person name="Low K.O."/>
            <person name="Ramli A.N."/>
            <person name="Alias N.I."/>
            <person name="Damis S.I."/>
            <person name="Fuzi S.F."/>
            <person name="Isa M.N."/>
            <person name="Murad A.M."/>
            <person name="Raih M.F."/>
            <person name="Bakar F.D."/>
            <person name="Najimudin N."/>
            <person name="Mahadi N.M."/>
            <person name="Illias R.M."/>
        </authorList>
    </citation>
    <scope>NUCLEOTIDE SEQUENCE [LARGE SCALE GENOMIC DNA]</scope>
    <source>
        <strain evidence="2 3">G1</strain>
    </source>
</reference>
<dbReference type="KEGG" id="ble:BleG1_3440"/>
<dbReference type="EMBL" id="CP003923">
    <property type="protein sequence ID" value="AIC95987.1"/>
    <property type="molecule type" value="Genomic_DNA"/>
</dbReference>
<organism evidence="2 3">
    <name type="scientific">Shouchella lehensis G1</name>
    <dbReference type="NCBI Taxonomy" id="1246626"/>
    <lineage>
        <taxon>Bacteria</taxon>
        <taxon>Bacillati</taxon>
        <taxon>Bacillota</taxon>
        <taxon>Bacilli</taxon>
        <taxon>Bacillales</taxon>
        <taxon>Bacillaceae</taxon>
        <taxon>Shouchella</taxon>
    </lineage>
</organism>
<dbReference type="RefSeq" id="WP_038483541.1">
    <property type="nucleotide sequence ID" value="NZ_CP003923.1"/>
</dbReference>
<evidence type="ECO:0000313" key="2">
    <source>
        <dbReference type="EMBL" id="AIC95987.1"/>
    </source>
</evidence>
<accession>A0A060M0L2</accession>
<evidence type="ECO:0000313" key="3">
    <source>
        <dbReference type="Proteomes" id="UP000027142"/>
    </source>
</evidence>
<evidence type="ECO:0000259" key="1">
    <source>
        <dbReference type="PROSITE" id="PS51186"/>
    </source>
</evidence>